<feature type="active site" description="Proton donor" evidence="6">
    <location>
        <position position="534"/>
    </location>
</feature>
<evidence type="ECO:0000256" key="7">
    <source>
        <dbReference type="PIRSR" id="PIRSR000137-2"/>
    </source>
</evidence>
<feature type="domain" description="Glucose-methanol-choline oxidoreductase N-terminal" evidence="10">
    <location>
        <begin position="103"/>
        <end position="126"/>
    </location>
</feature>
<evidence type="ECO:0000259" key="11">
    <source>
        <dbReference type="PROSITE" id="PS00624"/>
    </source>
</evidence>
<comment type="caution">
    <text evidence="12">The sequence shown here is derived from an EMBL/GenBank/DDBJ whole genome shotgun (WGS) entry which is preliminary data.</text>
</comment>
<dbReference type="Pfam" id="PF00732">
    <property type="entry name" value="GMC_oxred_N"/>
    <property type="match status" value="1"/>
</dbReference>
<dbReference type="Gene3D" id="4.10.450.10">
    <property type="entry name" value="Glucose Oxidase, domain 2"/>
    <property type="match status" value="1"/>
</dbReference>
<dbReference type="GO" id="GO:0050660">
    <property type="term" value="F:flavin adenine dinucleotide binding"/>
    <property type="evidence" value="ECO:0007669"/>
    <property type="project" value="InterPro"/>
</dbReference>
<name>A0A8K0R1G3_9PLEO</name>
<dbReference type="Proteomes" id="UP000813461">
    <property type="component" value="Unassembled WGS sequence"/>
</dbReference>
<gene>
    <name evidence="12" type="ORF">FB567DRAFT_123464</name>
</gene>
<reference evidence="12" key="1">
    <citation type="journal article" date="2021" name="Nat. Commun.">
        <title>Genetic determinants of endophytism in the Arabidopsis root mycobiome.</title>
        <authorList>
            <person name="Mesny F."/>
            <person name="Miyauchi S."/>
            <person name="Thiergart T."/>
            <person name="Pickel B."/>
            <person name="Atanasova L."/>
            <person name="Karlsson M."/>
            <person name="Huettel B."/>
            <person name="Barry K.W."/>
            <person name="Haridas S."/>
            <person name="Chen C."/>
            <person name="Bauer D."/>
            <person name="Andreopoulos W."/>
            <person name="Pangilinan J."/>
            <person name="LaButti K."/>
            <person name="Riley R."/>
            <person name="Lipzen A."/>
            <person name="Clum A."/>
            <person name="Drula E."/>
            <person name="Henrissat B."/>
            <person name="Kohler A."/>
            <person name="Grigoriev I.V."/>
            <person name="Martin F.M."/>
            <person name="Hacquard S."/>
        </authorList>
    </citation>
    <scope>NUCLEOTIDE SEQUENCE</scope>
    <source>
        <strain evidence="12">MPI-SDFR-AT-0120</strain>
    </source>
</reference>
<keyword evidence="9" id="KW-0732">Signal</keyword>
<comment type="similarity">
    <text evidence="2 8">Belongs to the GMC oxidoreductase family.</text>
</comment>
<dbReference type="EMBL" id="JAGMVJ010000016">
    <property type="protein sequence ID" value="KAH7079504.1"/>
    <property type="molecule type" value="Genomic_DNA"/>
</dbReference>
<dbReference type="AlphaFoldDB" id="A0A8K0R1G3"/>
<dbReference type="InterPro" id="IPR036188">
    <property type="entry name" value="FAD/NAD-bd_sf"/>
</dbReference>
<feature type="domain" description="Glucose-methanol-choline oxidoreductase N-terminal" evidence="11">
    <location>
        <begin position="300"/>
        <end position="314"/>
    </location>
</feature>
<accession>A0A8K0R1G3</accession>
<sequence length="597" mass="64925">MRGLMLPALALSQSILATCSTFDYIIIGAGPAGLLMANRLSANPDITVAIIEAGASAYDNPNVTRIPRSIAEFSPGIGTSVDWRYTSAPQKYTSNRTLPYYAGKALGGTTVINGMTYLRAEKAQIDAWEELGNDGWNWESMWPYYLQQEAFQVPNDTQQDNGATYEVDVHGFDGEVDVGFTPFLTGQGAFNIIKATTEALRYPVNEDANSGTMRGSTTWPMMLKVKEEIREDAARALYWPIAESRPNLHIFLNTTATSIVWEEKGHYSSHGSVAIGVQVVTSINATEIIHAGREVIVAAGSLRSPAILQHSGIGNPTDLESLGIKSVISLPATGSNLMDQPANGIAYTSSTNWTGYPTYVTYLTASDLFRDELDTVTQELRTNLSQYAANILADYAKGVTTPDIQEQLLKHQIDLIFSPNSTVPLAEVLWVPYETAIIAQFWNLLPFSRGSVHITSADPLVAPSIDPNFFQLPIDMYVQAAIGIRIREFFTTAPLSQHGTGEVSPSFDVVPQNASWRNPAWAAWIKTTYSSNSHPLSTCAMMSEDLGGIVDVEGKVYGTTNVRVVDASMFPTQISGHLTASVYAIAGRIADTILAKL</sequence>
<evidence type="ECO:0000256" key="8">
    <source>
        <dbReference type="RuleBase" id="RU003968"/>
    </source>
</evidence>
<protein>
    <recommendedName>
        <fullName evidence="10 11">Glucose-methanol-choline oxidoreductase N-terminal domain-containing protein</fullName>
    </recommendedName>
</protein>
<evidence type="ECO:0000256" key="5">
    <source>
        <dbReference type="ARBA" id="ARBA00023002"/>
    </source>
</evidence>
<dbReference type="GO" id="GO:0016614">
    <property type="term" value="F:oxidoreductase activity, acting on CH-OH group of donors"/>
    <property type="evidence" value="ECO:0007669"/>
    <property type="project" value="InterPro"/>
</dbReference>
<keyword evidence="3 8" id="KW-0285">Flavoprotein</keyword>
<keyword evidence="4 7" id="KW-0274">FAD</keyword>
<feature type="signal peptide" evidence="9">
    <location>
        <begin position="1"/>
        <end position="19"/>
    </location>
</feature>
<dbReference type="Gene3D" id="3.50.50.60">
    <property type="entry name" value="FAD/NAD(P)-binding domain"/>
    <property type="match status" value="1"/>
</dbReference>
<keyword evidence="5" id="KW-0560">Oxidoreductase</keyword>
<feature type="active site" description="Proton acceptor" evidence="6">
    <location>
        <position position="577"/>
    </location>
</feature>
<dbReference type="OrthoDB" id="269227at2759"/>
<dbReference type="InterPro" id="IPR000172">
    <property type="entry name" value="GMC_OxRdtase_N"/>
</dbReference>
<keyword evidence="13" id="KW-1185">Reference proteome</keyword>
<dbReference type="SUPFAM" id="SSF51905">
    <property type="entry name" value="FAD/NAD(P)-binding domain"/>
    <property type="match status" value="1"/>
</dbReference>
<evidence type="ECO:0000313" key="13">
    <source>
        <dbReference type="Proteomes" id="UP000813461"/>
    </source>
</evidence>
<feature type="chain" id="PRO_5035429556" description="Glucose-methanol-choline oxidoreductase N-terminal domain-containing protein" evidence="9">
    <location>
        <begin position="20"/>
        <end position="597"/>
    </location>
</feature>
<evidence type="ECO:0000256" key="2">
    <source>
        <dbReference type="ARBA" id="ARBA00010790"/>
    </source>
</evidence>
<dbReference type="PANTHER" id="PTHR11552:SF201">
    <property type="entry name" value="GLUCOSE-METHANOL-CHOLINE OXIDOREDUCTASE N-TERMINAL DOMAIN-CONTAINING PROTEIN"/>
    <property type="match status" value="1"/>
</dbReference>
<evidence type="ECO:0000256" key="1">
    <source>
        <dbReference type="ARBA" id="ARBA00001974"/>
    </source>
</evidence>
<dbReference type="InterPro" id="IPR012132">
    <property type="entry name" value="GMC_OxRdtase"/>
</dbReference>
<evidence type="ECO:0000256" key="4">
    <source>
        <dbReference type="ARBA" id="ARBA00022827"/>
    </source>
</evidence>
<dbReference type="PANTHER" id="PTHR11552">
    <property type="entry name" value="GLUCOSE-METHANOL-CHOLINE GMC OXIDOREDUCTASE"/>
    <property type="match status" value="1"/>
</dbReference>
<evidence type="ECO:0000259" key="10">
    <source>
        <dbReference type="PROSITE" id="PS00623"/>
    </source>
</evidence>
<dbReference type="SUPFAM" id="SSF54373">
    <property type="entry name" value="FAD-linked reductases, C-terminal domain"/>
    <property type="match status" value="1"/>
</dbReference>
<evidence type="ECO:0000256" key="6">
    <source>
        <dbReference type="PIRSR" id="PIRSR000137-1"/>
    </source>
</evidence>
<dbReference type="PIRSF" id="PIRSF000137">
    <property type="entry name" value="Alcohol_oxidase"/>
    <property type="match status" value="1"/>
</dbReference>
<dbReference type="InterPro" id="IPR027424">
    <property type="entry name" value="Glucose_Oxidase_domain_2"/>
</dbReference>
<dbReference type="Pfam" id="PF05199">
    <property type="entry name" value="GMC_oxred_C"/>
    <property type="match status" value="1"/>
</dbReference>
<organism evidence="12 13">
    <name type="scientific">Paraphoma chrysanthemicola</name>
    <dbReference type="NCBI Taxonomy" id="798071"/>
    <lineage>
        <taxon>Eukaryota</taxon>
        <taxon>Fungi</taxon>
        <taxon>Dikarya</taxon>
        <taxon>Ascomycota</taxon>
        <taxon>Pezizomycotina</taxon>
        <taxon>Dothideomycetes</taxon>
        <taxon>Pleosporomycetidae</taxon>
        <taxon>Pleosporales</taxon>
        <taxon>Pleosporineae</taxon>
        <taxon>Phaeosphaeriaceae</taxon>
        <taxon>Paraphoma</taxon>
    </lineage>
</organism>
<dbReference type="PROSITE" id="PS00623">
    <property type="entry name" value="GMC_OXRED_1"/>
    <property type="match status" value="1"/>
</dbReference>
<evidence type="ECO:0000313" key="12">
    <source>
        <dbReference type="EMBL" id="KAH7079504.1"/>
    </source>
</evidence>
<comment type="cofactor">
    <cofactor evidence="1 7">
        <name>FAD</name>
        <dbReference type="ChEBI" id="CHEBI:57692"/>
    </cofactor>
</comment>
<proteinExistence type="inferred from homology"/>
<dbReference type="PROSITE" id="PS00624">
    <property type="entry name" value="GMC_OXRED_2"/>
    <property type="match status" value="1"/>
</dbReference>
<dbReference type="Gene3D" id="3.30.560.10">
    <property type="entry name" value="Glucose Oxidase, domain 3"/>
    <property type="match status" value="1"/>
</dbReference>
<dbReference type="InterPro" id="IPR007867">
    <property type="entry name" value="GMC_OxRtase_C"/>
</dbReference>
<evidence type="ECO:0000256" key="9">
    <source>
        <dbReference type="SAM" id="SignalP"/>
    </source>
</evidence>
<feature type="binding site" evidence="7">
    <location>
        <position position="109"/>
    </location>
    <ligand>
        <name>FAD</name>
        <dbReference type="ChEBI" id="CHEBI:57692"/>
    </ligand>
</feature>
<evidence type="ECO:0000256" key="3">
    <source>
        <dbReference type="ARBA" id="ARBA00022630"/>
    </source>
</evidence>